<reference evidence="2" key="1">
    <citation type="journal article" date="2020" name="mSystems">
        <title>Genome- and Community-Level Interaction Insights into Carbon Utilization and Element Cycling Functions of Hydrothermarchaeota in Hydrothermal Sediment.</title>
        <authorList>
            <person name="Zhou Z."/>
            <person name="Liu Y."/>
            <person name="Xu W."/>
            <person name="Pan J."/>
            <person name="Luo Z.H."/>
            <person name="Li M."/>
        </authorList>
    </citation>
    <scope>NUCLEOTIDE SEQUENCE [LARGE SCALE GENOMIC DNA]</scope>
    <source>
        <strain evidence="2">SpSt-210</strain>
    </source>
</reference>
<protein>
    <submittedName>
        <fullName evidence="2">Roadblock/LC7 domain-containing protein</fullName>
    </submittedName>
</protein>
<accession>A0A831X908</accession>
<dbReference type="Gene3D" id="3.30.450.30">
    <property type="entry name" value="Dynein light chain 2a, cytoplasmic"/>
    <property type="match status" value="1"/>
</dbReference>
<gene>
    <name evidence="2" type="ORF">ENP34_10755</name>
</gene>
<dbReference type="AlphaFoldDB" id="A0A831X908"/>
<feature type="domain" description="Roadblock/LAMTOR2" evidence="1">
    <location>
        <begin position="6"/>
        <end position="58"/>
    </location>
</feature>
<dbReference type="InterPro" id="IPR004942">
    <property type="entry name" value="Roadblock/LAMTOR2_dom"/>
</dbReference>
<sequence length="115" mass="11617">MSPPLEELLEGVVARPGVVGAVVATLDGLVMGSLAMVDEDADAVGAVASLLARSLRSSGESSGMLAVSGGRVCVAAGEMLVVAALVEDEVDGQEITAMLEPLVVEMEGWVRPPEG</sequence>
<proteinExistence type="predicted"/>
<name>A0A831X908_9BACT</name>
<dbReference type="Pfam" id="PF03259">
    <property type="entry name" value="Robl_LC7"/>
    <property type="match status" value="1"/>
</dbReference>
<organism evidence="2">
    <name type="scientific">Thermorudis peleae</name>
    <dbReference type="NCBI Taxonomy" id="1382356"/>
    <lineage>
        <taxon>Bacteria</taxon>
        <taxon>Pseudomonadati</taxon>
        <taxon>Thermomicrobiota</taxon>
        <taxon>Thermomicrobia</taxon>
        <taxon>Thermomicrobia incertae sedis</taxon>
        <taxon>Thermorudis</taxon>
    </lineage>
</organism>
<evidence type="ECO:0000313" key="2">
    <source>
        <dbReference type="EMBL" id="HEG91900.1"/>
    </source>
</evidence>
<dbReference type="EMBL" id="DSIY01000251">
    <property type="protein sequence ID" value="HEG91900.1"/>
    <property type="molecule type" value="Genomic_DNA"/>
</dbReference>
<comment type="caution">
    <text evidence="2">The sequence shown here is derived from an EMBL/GenBank/DDBJ whole genome shotgun (WGS) entry which is preliminary data.</text>
</comment>
<evidence type="ECO:0000259" key="1">
    <source>
        <dbReference type="Pfam" id="PF03259"/>
    </source>
</evidence>
<dbReference type="SUPFAM" id="SSF103196">
    <property type="entry name" value="Roadblock/LC7 domain"/>
    <property type="match status" value="1"/>
</dbReference>